<protein>
    <submittedName>
        <fullName evidence="3">Uncharacterized protein</fullName>
    </submittedName>
</protein>
<keyword evidence="2" id="KW-1133">Transmembrane helix</keyword>
<name>A0A8R1DXN3_CAEJA</name>
<evidence type="ECO:0000313" key="4">
    <source>
        <dbReference type="Proteomes" id="UP000005237"/>
    </source>
</evidence>
<evidence type="ECO:0000256" key="2">
    <source>
        <dbReference type="SAM" id="Phobius"/>
    </source>
</evidence>
<reference evidence="4" key="1">
    <citation type="submission" date="2010-08" db="EMBL/GenBank/DDBJ databases">
        <authorList>
            <consortium name="Caenorhabditis japonica Sequencing Consortium"/>
            <person name="Wilson R.K."/>
        </authorList>
    </citation>
    <scope>NUCLEOTIDE SEQUENCE [LARGE SCALE GENOMIC DNA]</scope>
    <source>
        <strain evidence="4">DF5081</strain>
    </source>
</reference>
<keyword evidence="2" id="KW-0472">Membrane</keyword>
<keyword evidence="2" id="KW-0812">Transmembrane</keyword>
<dbReference type="Proteomes" id="UP000005237">
    <property type="component" value="Unassembled WGS sequence"/>
</dbReference>
<keyword evidence="4" id="KW-1185">Reference proteome</keyword>
<feature type="transmembrane region" description="Helical" evidence="2">
    <location>
        <begin position="114"/>
        <end position="133"/>
    </location>
</feature>
<feature type="compositionally biased region" description="Basic and acidic residues" evidence="1">
    <location>
        <begin position="69"/>
        <end position="84"/>
    </location>
</feature>
<evidence type="ECO:0000256" key="1">
    <source>
        <dbReference type="SAM" id="MobiDB-lite"/>
    </source>
</evidence>
<feature type="region of interest" description="Disordered" evidence="1">
    <location>
        <begin position="32"/>
        <end position="105"/>
    </location>
</feature>
<dbReference type="EnsemblMetazoa" id="CJA15597.1">
    <property type="protein sequence ID" value="CJA15597.1"/>
    <property type="gene ID" value="WBGene00134801"/>
</dbReference>
<organism evidence="3 4">
    <name type="scientific">Caenorhabditis japonica</name>
    <dbReference type="NCBI Taxonomy" id="281687"/>
    <lineage>
        <taxon>Eukaryota</taxon>
        <taxon>Metazoa</taxon>
        <taxon>Ecdysozoa</taxon>
        <taxon>Nematoda</taxon>
        <taxon>Chromadorea</taxon>
        <taxon>Rhabditida</taxon>
        <taxon>Rhabditina</taxon>
        <taxon>Rhabditomorpha</taxon>
        <taxon>Rhabditoidea</taxon>
        <taxon>Rhabditidae</taxon>
        <taxon>Peloderinae</taxon>
        <taxon>Caenorhabditis</taxon>
    </lineage>
</organism>
<evidence type="ECO:0000313" key="3">
    <source>
        <dbReference type="EnsemblMetazoa" id="CJA15597.1"/>
    </source>
</evidence>
<accession>A0A8R1DXN3</accession>
<proteinExistence type="predicted"/>
<feature type="compositionally biased region" description="Low complexity" evidence="1">
    <location>
        <begin position="48"/>
        <end position="63"/>
    </location>
</feature>
<dbReference type="AlphaFoldDB" id="A0A8R1DXN3"/>
<reference evidence="3" key="2">
    <citation type="submission" date="2022-06" db="UniProtKB">
        <authorList>
            <consortium name="EnsemblMetazoa"/>
        </authorList>
    </citation>
    <scope>IDENTIFICATION</scope>
    <source>
        <strain evidence="3">DF5081</strain>
    </source>
</reference>
<sequence length="137" mass="15752">MSSVQTKIEKHDVFDKETRAVINADIIKMAKMRRERGQGKSPSQVAVSTTNTTPQRRATTSTQLGPVFAKREERRIEESDENKIRQRKISHNHPSDQPSTPPARPGLKFPSTSYFIYRCIFLIFAIFVVPYILSLFR</sequence>